<reference evidence="1 2" key="1">
    <citation type="submission" date="2020-04" db="EMBL/GenBank/DDBJ databases">
        <title>Perkinsus chesapeaki whole genome sequence.</title>
        <authorList>
            <person name="Bogema D.R."/>
        </authorList>
    </citation>
    <scope>NUCLEOTIDE SEQUENCE [LARGE SCALE GENOMIC DNA]</scope>
    <source>
        <strain evidence="1">ATCC PRA-425</strain>
    </source>
</reference>
<sequence length="89" mass="9852">MTQLMALDVPILRHILDFLLFDLTEVAQPSAAEDRLVTAKIAKALANEDPLSTFLPSGIALANRRLASLALGCAVRRQRELQELRSREP</sequence>
<proteinExistence type="predicted"/>
<keyword evidence="2" id="KW-1185">Reference proteome</keyword>
<dbReference type="EMBL" id="JAAPAO010000017">
    <property type="protein sequence ID" value="KAF4677286.1"/>
    <property type="molecule type" value="Genomic_DNA"/>
</dbReference>
<name>A0A7J6N0P3_PERCH</name>
<dbReference type="AlphaFoldDB" id="A0A7J6N0P3"/>
<gene>
    <name evidence="1" type="ORF">FOL47_002525</name>
</gene>
<comment type="caution">
    <text evidence="1">The sequence shown here is derived from an EMBL/GenBank/DDBJ whole genome shotgun (WGS) entry which is preliminary data.</text>
</comment>
<protein>
    <submittedName>
        <fullName evidence="1">Uncharacterized protein</fullName>
    </submittedName>
</protein>
<organism evidence="1 2">
    <name type="scientific">Perkinsus chesapeaki</name>
    <name type="common">Clam parasite</name>
    <name type="synonym">Perkinsus andrewsi</name>
    <dbReference type="NCBI Taxonomy" id="330153"/>
    <lineage>
        <taxon>Eukaryota</taxon>
        <taxon>Sar</taxon>
        <taxon>Alveolata</taxon>
        <taxon>Perkinsozoa</taxon>
        <taxon>Perkinsea</taxon>
        <taxon>Perkinsida</taxon>
        <taxon>Perkinsidae</taxon>
        <taxon>Perkinsus</taxon>
    </lineage>
</organism>
<evidence type="ECO:0000313" key="1">
    <source>
        <dbReference type="EMBL" id="KAF4677286.1"/>
    </source>
</evidence>
<dbReference type="Proteomes" id="UP000591131">
    <property type="component" value="Unassembled WGS sequence"/>
</dbReference>
<accession>A0A7J6N0P3</accession>
<evidence type="ECO:0000313" key="2">
    <source>
        <dbReference type="Proteomes" id="UP000591131"/>
    </source>
</evidence>